<dbReference type="EMBL" id="CAHJWF010000180">
    <property type="protein sequence ID" value="CAB5500595.1"/>
    <property type="molecule type" value="Genomic_DNA"/>
</dbReference>
<dbReference type="Proteomes" id="UP000626656">
    <property type="component" value="Unassembled WGS sequence"/>
</dbReference>
<name>A0ABM8M6I0_9GAMM</name>
<keyword evidence="2" id="KW-1185">Reference proteome</keyword>
<sequence length="52" mass="6053">MNKINDNRFNTTDENNLASVYELISTYGMEAMPQAMEILFNEAMLIERSQHL</sequence>
<feature type="non-terminal residue" evidence="1">
    <location>
        <position position="52"/>
    </location>
</feature>
<comment type="caution">
    <text evidence="1">The sequence shown here is derived from an EMBL/GenBank/DDBJ whole genome shotgun (WGS) entry which is preliminary data.</text>
</comment>
<evidence type="ECO:0000313" key="2">
    <source>
        <dbReference type="Proteomes" id="UP000626656"/>
    </source>
</evidence>
<reference evidence="1 2" key="1">
    <citation type="submission" date="2020-05" db="EMBL/GenBank/DDBJ databases">
        <authorList>
            <person name="Petersen J."/>
            <person name="Sayavedra L."/>
        </authorList>
    </citation>
    <scope>NUCLEOTIDE SEQUENCE [LARGE SCALE GENOMIC DNA]</scope>
    <source>
        <strain evidence="1">B azoricus SOX ET2 1586I</strain>
    </source>
</reference>
<protein>
    <submittedName>
        <fullName evidence="1">Uncharacterized protein</fullName>
    </submittedName>
</protein>
<gene>
    <name evidence="1" type="ORF">AZO1586I_673</name>
</gene>
<evidence type="ECO:0000313" key="1">
    <source>
        <dbReference type="EMBL" id="CAB5500595.1"/>
    </source>
</evidence>
<accession>A0ABM8M6I0</accession>
<proteinExistence type="predicted"/>
<organism evidence="1 2">
    <name type="scientific">Bathymodiolus thermophilus thioautotrophic gill symbiont</name>
    <dbReference type="NCBI Taxonomy" id="2360"/>
    <lineage>
        <taxon>Bacteria</taxon>
        <taxon>Pseudomonadati</taxon>
        <taxon>Pseudomonadota</taxon>
        <taxon>Gammaproteobacteria</taxon>
        <taxon>sulfur-oxidizing symbionts</taxon>
    </lineage>
</organism>